<dbReference type="SUPFAM" id="SSF51735">
    <property type="entry name" value="NAD(P)-binding Rossmann-fold domains"/>
    <property type="match status" value="1"/>
</dbReference>
<evidence type="ECO:0000259" key="3">
    <source>
        <dbReference type="Pfam" id="PF08125"/>
    </source>
</evidence>
<dbReference type="Proteomes" id="UP000292424">
    <property type="component" value="Chromosome"/>
</dbReference>
<evidence type="ECO:0000313" key="5">
    <source>
        <dbReference type="Proteomes" id="UP000292424"/>
    </source>
</evidence>
<name>A0A5P2G6A6_9BACT</name>
<dbReference type="PANTHER" id="PTHR43362:SF1">
    <property type="entry name" value="MANNITOL DEHYDROGENASE 2-RELATED"/>
    <property type="match status" value="1"/>
</dbReference>
<dbReference type="RefSeq" id="WP_131330407.1">
    <property type="nucleotide sequence ID" value="NZ_CP044016.1"/>
</dbReference>
<dbReference type="InterPro" id="IPR013118">
    <property type="entry name" value="Mannitol_DH_C"/>
</dbReference>
<feature type="domain" description="Mannitol dehydrogenase N-terminal" evidence="2">
    <location>
        <begin position="28"/>
        <end position="277"/>
    </location>
</feature>
<dbReference type="KEGG" id="arac:E0W69_012570"/>
<keyword evidence="5" id="KW-1185">Reference proteome</keyword>
<dbReference type="Pfam" id="PF01232">
    <property type="entry name" value="Mannitol_dh"/>
    <property type="match status" value="1"/>
</dbReference>
<dbReference type="GO" id="GO:0016616">
    <property type="term" value="F:oxidoreductase activity, acting on the CH-OH group of donors, NAD or NADP as acceptor"/>
    <property type="evidence" value="ECO:0007669"/>
    <property type="project" value="TreeGrafter"/>
</dbReference>
<dbReference type="InterPro" id="IPR013131">
    <property type="entry name" value="Mannitol_DH_N"/>
</dbReference>
<dbReference type="PRINTS" id="PR00084">
    <property type="entry name" value="MTLDHDRGNASE"/>
</dbReference>
<dbReference type="AlphaFoldDB" id="A0A5P2G6A6"/>
<dbReference type="PANTHER" id="PTHR43362">
    <property type="entry name" value="MANNITOL DEHYDROGENASE DSF1-RELATED"/>
    <property type="match status" value="1"/>
</dbReference>
<sequence>MISIQKSLELQHPDIQLPDYDPTEIKAGIAHIGVGNFHRAHQAYYTHQFLNNSNEKNWGIIGISITNSGPAMAEKFEKQDHLYTLTEFAPDGAKDISVVGAIVDYFPAKNQEKEALQILADEDIKIVSLTITEGGYYVDDNGNFDIEHENIQYDLQHPEAPQTAFGYIVYALALRKQNQIPAFTVLSCDNVQHNGDVTKKAVLSFAQAVDKELAKWIEENASFPNSMVDRITPSIDKEDKAQLNDASGIEDAIPVYAEKFTQWVIEDYFSMGRPDWEIAGATFVEDVTPYETLKLRFLNASHSMLAYPAVLMGYTHVDKAMEDPYLKKYLIDFMNKDISPIVEVPENVQLKSYKQSLIERFSNPAVSDQLARLCYHGGAKIPGFILPSLKEILSRGSDTKRISFLLAAYGHYLKEKEDNLGNEIVPETPKLNEADWQLIHQENDAAFLQISPFKDFELTENDAFVQEYLAFRKQLRLSYVKNILESLIV</sequence>
<dbReference type="SUPFAM" id="SSF48179">
    <property type="entry name" value="6-phosphogluconate dehydrogenase C-terminal domain-like"/>
    <property type="match status" value="1"/>
</dbReference>
<dbReference type="Gene3D" id="3.40.50.720">
    <property type="entry name" value="NAD(P)-binding Rossmann-like Domain"/>
    <property type="match status" value="1"/>
</dbReference>
<reference evidence="4 5" key="1">
    <citation type="submission" date="2019-09" db="EMBL/GenBank/DDBJ databases">
        <title>Complete genome sequence of Arachidicoccus sp. B3-10 isolated from apple orchard soil.</title>
        <authorList>
            <person name="Kim H.S."/>
            <person name="Han K.-I."/>
            <person name="Suh M.K."/>
            <person name="Lee K.C."/>
            <person name="Eom M.K."/>
            <person name="Kim J.-S."/>
            <person name="Kang S.W."/>
            <person name="Sin Y."/>
            <person name="Lee J.-S."/>
        </authorList>
    </citation>
    <scope>NUCLEOTIDE SEQUENCE [LARGE SCALE GENOMIC DNA]</scope>
    <source>
        <strain evidence="4 5">B3-10</strain>
    </source>
</reference>
<dbReference type="InterPro" id="IPR036291">
    <property type="entry name" value="NAD(P)-bd_dom_sf"/>
</dbReference>
<dbReference type="OrthoDB" id="9768714at2"/>
<dbReference type="InterPro" id="IPR000669">
    <property type="entry name" value="Mannitol_DH"/>
</dbReference>
<keyword evidence="1" id="KW-0560">Oxidoreductase</keyword>
<dbReference type="EMBL" id="CP044016">
    <property type="protein sequence ID" value="QES89462.1"/>
    <property type="molecule type" value="Genomic_DNA"/>
</dbReference>
<dbReference type="InterPro" id="IPR050988">
    <property type="entry name" value="Mannitol_DH/Oxidoreductase"/>
</dbReference>
<evidence type="ECO:0000256" key="1">
    <source>
        <dbReference type="ARBA" id="ARBA00023002"/>
    </source>
</evidence>
<evidence type="ECO:0000313" key="4">
    <source>
        <dbReference type="EMBL" id="QES89462.1"/>
    </source>
</evidence>
<dbReference type="Pfam" id="PF08125">
    <property type="entry name" value="Mannitol_dh_C"/>
    <property type="match status" value="1"/>
</dbReference>
<evidence type="ECO:0000259" key="2">
    <source>
        <dbReference type="Pfam" id="PF01232"/>
    </source>
</evidence>
<gene>
    <name evidence="4" type="ORF">E0W69_012570</name>
</gene>
<dbReference type="InterPro" id="IPR008927">
    <property type="entry name" value="6-PGluconate_DH-like_C_sf"/>
</dbReference>
<accession>A0A5P2G6A6</accession>
<dbReference type="InterPro" id="IPR013328">
    <property type="entry name" value="6PGD_dom2"/>
</dbReference>
<protein>
    <submittedName>
        <fullName evidence="4">Mannitol dehydrogenase family protein</fullName>
    </submittedName>
</protein>
<dbReference type="Gene3D" id="1.10.1040.10">
    <property type="entry name" value="N-(1-d-carboxylethyl)-l-norvaline Dehydrogenase, domain 2"/>
    <property type="match status" value="1"/>
</dbReference>
<feature type="domain" description="Mannitol dehydrogenase C-terminal" evidence="3">
    <location>
        <begin position="286"/>
        <end position="468"/>
    </location>
</feature>
<proteinExistence type="predicted"/>
<organism evidence="4 5">
    <name type="scientific">Rhizosphaericola mali</name>
    <dbReference type="NCBI Taxonomy" id="2545455"/>
    <lineage>
        <taxon>Bacteria</taxon>
        <taxon>Pseudomonadati</taxon>
        <taxon>Bacteroidota</taxon>
        <taxon>Chitinophagia</taxon>
        <taxon>Chitinophagales</taxon>
        <taxon>Chitinophagaceae</taxon>
        <taxon>Rhizosphaericola</taxon>
    </lineage>
</organism>